<organism evidence="1 2">
    <name type="scientific">Trifolium pratense</name>
    <name type="common">Red clover</name>
    <dbReference type="NCBI Taxonomy" id="57577"/>
    <lineage>
        <taxon>Eukaryota</taxon>
        <taxon>Viridiplantae</taxon>
        <taxon>Streptophyta</taxon>
        <taxon>Embryophyta</taxon>
        <taxon>Tracheophyta</taxon>
        <taxon>Spermatophyta</taxon>
        <taxon>Magnoliopsida</taxon>
        <taxon>eudicotyledons</taxon>
        <taxon>Gunneridae</taxon>
        <taxon>Pentapetalae</taxon>
        <taxon>rosids</taxon>
        <taxon>fabids</taxon>
        <taxon>Fabales</taxon>
        <taxon>Fabaceae</taxon>
        <taxon>Papilionoideae</taxon>
        <taxon>50 kb inversion clade</taxon>
        <taxon>NPAAA clade</taxon>
        <taxon>Hologalegina</taxon>
        <taxon>IRL clade</taxon>
        <taxon>Trifolieae</taxon>
        <taxon>Trifolium</taxon>
    </lineage>
</organism>
<name>A0A2K3KKL7_TRIPR</name>
<proteinExistence type="predicted"/>
<gene>
    <name evidence="1" type="ORF">L195_g055294</name>
</gene>
<feature type="non-terminal residue" evidence="1">
    <location>
        <position position="1"/>
    </location>
</feature>
<reference evidence="1 2" key="2">
    <citation type="journal article" date="2017" name="Front. Plant Sci.">
        <title>Gene Classification and Mining of Molecular Markers Useful in Red Clover (Trifolium pratense) Breeding.</title>
        <authorList>
            <person name="Istvanek J."/>
            <person name="Dluhosova J."/>
            <person name="Dluhos P."/>
            <person name="Patkova L."/>
            <person name="Nedelnik J."/>
            <person name="Repkova J."/>
        </authorList>
    </citation>
    <scope>NUCLEOTIDE SEQUENCE [LARGE SCALE GENOMIC DNA]</scope>
    <source>
        <strain evidence="2">cv. Tatra</strain>
        <tissue evidence="1">Young leaves</tissue>
    </source>
</reference>
<reference evidence="1 2" key="1">
    <citation type="journal article" date="2014" name="Am. J. Bot.">
        <title>Genome assembly and annotation for red clover (Trifolium pratense; Fabaceae).</title>
        <authorList>
            <person name="Istvanek J."/>
            <person name="Jaros M."/>
            <person name="Krenek A."/>
            <person name="Repkova J."/>
        </authorList>
    </citation>
    <scope>NUCLEOTIDE SEQUENCE [LARGE SCALE GENOMIC DNA]</scope>
    <source>
        <strain evidence="2">cv. Tatra</strain>
        <tissue evidence="1">Young leaves</tissue>
    </source>
</reference>
<sequence>ISTSIGAISGLVQLILYAYYWCMGENNVDDDVEHVLNPALVSV</sequence>
<evidence type="ECO:0000313" key="1">
    <source>
        <dbReference type="EMBL" id="PNX66816.1"/>
    </source>
</evidence>
<protein>
    <submittedName>
        <fullName evidence="1">Uncharacterized protein</fullName>
    </submittedName>
</protein>
<accession>A0A2K3KKL7</accession>
<comment type="caution">
    <text evidence="1">The sequence shown here is derived from an EMBL/GenBank/DDBJ whole genome shotgun (WGS) entry which is preliminary data.</text>
</comment>
<evidence type="ECO:0000313" key="2">
    <source>
        <dbReference type="Proteomes" id="UP000236291"/>
    </source>
</evidence>
<dbReference type="AlphaFoldDB" id="A0A2K3KKL7"/>
<dbReference type="EMBL" id="ASHM01100189">
    <property type="protein sequence ID" value="PNX66816.1"/>
    <property type="molecule type" value="Genomic_DNA"/>
</dbReference>
<dbReference type="Proteomes" id="UP000236291">
    <property type="component" value="Unassembled WGS sequence"/>
</dbReference>